<organism evidence="7 8">
    <name type="scientific">Cloacibacillus porcorum</name>
    <dbReference type="NCBI Taxonomy" id="1197717"/>
    <lineage>
        <taxon>Bacteria</taxon>
        <taxon>Thermotogati</taxon>
        <taxon>Synergistota</taxon>
        <taxon>Synergistia</taxon>
        <taxon>Synergistales</taxon>
        <taxon>Synergistaceae</taxon>
        <taxon>Cloacibacillus</taxon>
    </lineage>
</organism>
<feature type="transmembrane region" description="Helical" evidence="5">
    <location>
        <begin position="289"/>
        <end position="318"/>
    </location>
</feature>
<dbReference type="PANTHER" id="PTHR43496">
    <property type="entry name" value="PROTEIN LPLB"/>
    <property type="match status" value="1"/>
</dbReference>
<evidence type="ECO:0000256" key="4">
    <source>
        <dbReference type="ARBA" id="ARBA00023136"/>
    </source>
</evidence>
<evidence type="ECO:0000313" key="8">
    <source>
        <dbReference type="Proteomes" id="UP000093044"/>
    </source>
</evidence>
<accession>A0A1B2I3A2</accession>
<evidence type="ECO:0000256" key="1">
    <source>
        <dbReference type="ARBA" id="ARBA00004141"/>
    </source>
</evidence>
<feature type="transmembrane region" description="Helical" evidence="5">
    <location>
        <begin position="338"/>
        <end position="361"/>
    </location>
</feature>
<gene>
    <name evidence="7" type="ORF">BED41_04750</name>
</gene>
<evidence type="ECO:0000256" key="2">
    <source>
        <dbReference type="ARBA" id="ARBA00022692"/>
    </source>
</evidence>
<feature type="transmembrane region" description="Helical" evidence="5">
    <location>
        <begin position="411"/>
        <end position="435"/>
    </location>
</feature>
<dbReference type="AlphaFoldDB" id="A0A1B2I3A2"/>
<comment type="similarity">
    <text evidence="5">Belongs to the binding-protein-dependent transport system permease family.</text>
</comment>
<keyword evidence="2 5" id="KW-0812">Transmembrane</keyword>
<dbReference type="STRING" id="1197717.BED41_04750"/>
<dbReference type="PANTHER" id="PTHR43496:SF1">
    <property type="entry name" value="POLYGALACTURONAN_RHAMNOGALACTURONAN TRANSPORT SYSTEM PERMEASE PROTEIN YTEP"/>
    <property type="match status" value="1"/>
</dbReference>
<keyword evidence="4 5" id="KW-0472">Membrane</keyword>
<dbReference type="NCBIfam" id="TIGR03262">
    <property type="entry name" value="PhnU2"/>
    <property type="match status" value="1"/>
</dbReference>
<sequence>MRKIKNANRSETALLAINLSLLFTAVAAPMAVLFAKAFTDFDGAYIGFANFREYFSSPHLVGALWNSLAISTAVSLLSLLLAFTYAYALTRAVVPAKGLFKFLALLPLCAPTMMFGIALIYLIGNKGVVTMMGLKLPLYGPLGIIISEVVYTFPQAFLILYITLSYTDNRLYEAARAMGTRPMRILRTITLPGAKFGLVSAFLVAFSLCFSDFGAPKVVGGNYSVLATDIYKQVIGQQNFGMGSVVGLLLMIPAVIMFVTERLTASENGVTVSSRSMAYRVVPSRGRDAALTVFCTAVAGFILVLFGAVLAASLIRAWPYNMALTFEHFTVDSPATGGISSFFNSLVTALLTALCGTVFVFMNAWLVEKSTANRLLRQADNLFSLIPLALPGLSIGLAFIFFFNMEGNPLNFIYGTAAVLVLANIVHFYSVPYVTASSALKKLDREIEAVAASMAVPSYRTLFKVTVPMCRAAIFETALYFFVNAMVTISAVVFLYPADFKLASVAIVNMEDAGDIAPAAALSVLVILVNVAAKLLYEYIFVMKRSGNR</sequence>
<feature type="transmembrane region" description="Helical" evidence="5">
    <location>
        <begin position="478"/>
        <end position="496"/>
    </location>
</feature>
<feature type="transmembrane region" description="Helical" evidence="5">
    <location>
        <begin position="144"/>
        <end position="164"/>
    </location>
</feature>
<dbReference type="InterPro" id="IPR035906">
    <property type="entry name" value="MetI-like_sf"/>
</dbReference>
<name>A0A1B2I3A2_9BACT</name>
<dbReference type="PROSITE" id="PS50928">
    <property type="entry name" value="ABC_TM1"/>
    <property type="match status" value="2"/>
</dbReference>
<dbReference type="GeneID" id="83057163"/>
<dbReference type="CDD" id="cd06261">
    <property type="entry name" value="TM_PBP2"/>
    <property type="match status" value="2"/>
</dbReference>
<keyword evidence="8" id="KW-1185">Reference proteome</keyword>
<feature type="transmembrane region" description="Helical" evidence="5">
    <location>
        <begin position="63"/>
        <end position="90"/>
    </location>
</feature>
<dbReference type="GO" id="GO:0055085">
    <property type="term" value="P:transmembrane transport"/>
    <property type="evidence" value="ECO:0007669"/>
    <property type="project" value="InterPro"/>
</dbReference>
<feature type="transmembrane region" description="Helical" evidence="5">
    <location>
        <begin position="12"/>
        <end position="35"/>
    </location>
</feature>
<feature type="transmembrane region" description="Helical" evidence="5">
    <location>
        <begin position="516"/>
        <end position="537"/>
    </location>
</feature>
<keyword evidence="3 5" id="KW-1133">Transmembrane helix</keyword>
<dbReference type="RefSeq" id="WP_066743603.1">
    <property type="nucleotide sequence ID" value="NZ_CP016757.1"/>
</dbReference>
<evidence type="ECO:0000313" key="7">
    <source>
        <dbReference type="EMBL" id="ANZ44454.1"/>
    </source>
</evidence>
<proteinExistence type="inferred from homology"/>
<dbReference type="Pfam" id="PF00528">
    <property type="entry name" value="BPD_transp_1"/>
    <property type="match status" value="2"/>
</dbReference>
<feature type="transmembrane region" description="Helical" evidence="5">
    <location>
        <begin position="382"/>
        <end position="405"/>
    </location>
</feature>
<dbReference type="InterPro" id="IPR000515">
    <property type="entry name" value="MetI-like"/>
</dbReference>
<dbReference type="SUPFAM" id="SSF161098">
    <property type="entry name" value="MetI-like"/>
    <property type="match status" value="2"/>
</dbReference>
<feature type="domain" description="ABC transmembrane type-1" evidence="6">
    <location>
        <begin position="64"/>
        <end position="261"/>
    </location>
</feature>
<dbReference type="KEGG" id="cpor:BED41_04750"/>
<evidence type="ECO:0000259" key="6">
    <source>
        <dbReference type="PROSITE" id="PS50928"/>
    </source>
</evidence>
<feature type="transmembrane region" description="Helical" evidence="5">
    <location>
        <begin position="185"/>
        <end position="208"/>
    </location>
</feature>
<dbReference type="OrthoDB" id="57323at2"/>
<comment type="subcellular location">
    <subcellularLocation>
        <location evidence="5">Cell membrane</location>
        <topology evidence="5">Multi-pass membrane protein</topology>
    </subcellularLocation>
    <subcellularLocation>
        <location evidence="1">Membrane</location>
        <topology evidence="1">Multi-pass membrane protein</topology>
    </subcellularLocation>
</comment>
<feature type="domain" description="ABC transmembrane type-1" evidence="6">
    <location>
        <begin position="342"/>
        <end position="537"/>
    </location>
</feature>
<evidence type="ECO:0000256" key="3">
    <source>
        <dbReference type="ARBA" id="ARBA00022989"/>
    </source>
</evidence>
<evidence type="ECO:0000256" key="5">
    <source>
        <dbReference type="RuleBase" id="RU363032"/>
    </source>
</evidence>
<feature type="transmembrane region" description="Helical" evidence="5">
    <location>
        <begin position="102"/>
        <end position="124"/>
    </location>
</feature>
<dbReference type="EMBL" id="CP016757">
    <property type="protein sequence ID" value="ANZ44454.1"/>
    <property type="molecule type" value="Genomic_DNA"/>
</dbReference>
<protein>
    <submittedName>
        <fullName evidence="7">Phosphonate ABC transporter permease</fullName>
    </submittedName>
</protein>
<dbReference type="InterPro" id="IPR017664">
    <property type="entry name" value="AminoethylPonate_ABC_perm-1"/>
</dbReference>
<dbReference type="Gene3D" id="1.10.3720.10">
    <property type="entry name" value="MetI-like"/>
    <property type="match status" value="2"/>
</dbReference>
<reference evidence="7" key="1">
    <citation type="submission" date="2016-08" db="EMBL/GenBank/DDBJ databases">
        <title>Complete genome of Cloacibacillus porcorum.</title>
        <authorList>
            <person name="Looft T."/>
            <person name="Bayles D.O."/>
            <person name="Alt D.P."/>
        </authorList>
    </citation>
    <scope>NUCLEOTIDE SEQUENCE [LARGE SCALE GENOMIC DNA]</scope>
    <source>
        <strain evidence="7">CL-84</strain>
    </source>
</reference>
<keyword evidence="5" id="KW-0813">Transport</keyword>
<dbReference type="GO" id="GO:0005886">
    <property type="term" value="C:plasma membrane"/>
    <property type="evidence" value="ECO:0007669"/>
    <property type="project" value="UniProtKB-SubCell"/>
</dbReference>
<dbReference type="Proteomes" id="UP000093044">
    <property type="component" value="Chromosome"/>
</dbReference>
<feature type="transmembrane region" description="Helical" evidence="5">
    <location>
        <begin position="240"/>
        <end position="259"/>
    </location>
</feature>